<sequence length="50" mass="5665">MAWDATDRFVLNQLLCTSQLCRALARVVAISNNKEKGVLFREYSLLPLVP</sequence>
<evidence type="ECO:0000313" key="1">
    <source>
        <dbReference type="EMBL" id="DAF47730.1"/>
    </source>
</evidence>
<reference evidence="1" key="1">
    <citation type="journal article" date="2021" name="Proc. Natl. Acad. Sci. U.S.A.">
        <title>A Catalog of Tens of Thousands of Viruses from Human Metagenomes Reveals Hidden Associations with Chronic Diseases.</title>
        <authorList>
            <person name="Tisza M.J."/>
            <person name="Buck C.B."/>
        </authorList>
    </citation>
    <scope>NUCLEOTIDE SEQUENCE</scope>
    <source>
        <strain evidence="1">CtByu2</strain>
    </source>
</reference>
<accession>A0A8S5SAL1</accession>
<protein>
    <submittedName>
        <fullName evidence="1">Uncharacterized protein</fullName>
    </submittedName>
</protein>
<proteinExistence type="predicted"/>
<name>A0A8S5SAL1_9CAUD</name>
<organism evidence="1">
    <name type="scientific">Myoviridae sp. ctByu2</name>
    <dbReference type="NCBI Taxonomy" id="2827668"/>
    <lineage>
        <taxon>Viruses</taxon>
        <taxon>Duplodnaviria</taxon>
        <taxon>Heunggongvirae</taxon>
        <taxon>Uroviricota</taxon>
        <taxon>Caudoviricetes</taxon>
    </lineage>
</organism>
<dbReference type="EMBL" id="BK032557">
    <property type="protein sequence ID" value="DAF47730.1"/>
    <property type="molecule type" value="Genomic_DNA"/>
</dbReference>